<keyword evidence="1" id="KW-0143">Chaperone</keyword>
<dbReference type="GO" id="GO:0051082">
    <property type="term" value="F:unfolded protein binding"/>
    <property type="evidence" value="ECO:0007669"/>
    <property type="project" value="InterPro"/>
</dbReference>
<dbReference type="PROSITE" id="PS50076">
    <property type="entry name" value="DNAJ_2"/>
    <property type="match status" value="1"/>
</dbReference>
<evidence type="ECO:0000259" key="3">
    <source>
        <dbReference type="PROSITE" id="PS50076"/>
    </source>
</evidence>
<dbReference type="InterPro" id="IPR036869">
    <property type="entry name" value="J_dom_sf"/>
</dbReference>
<dbReference type="SUPFAM" id="SSF46565">
    <property type="entry name" value="Chaperone J-domain"/>
    <property type="match status" value="1"/>
</dbReference>
<dbReference type="Proteomes" id="UP000663826">
    <property type="component" value="Unassembled WGS sequence"/>
</dbReference>
<dbReference type="GO" id="GO:0006457">
    <property type="term" value="P:protein folding"/>
    <property type="evidence" value="ECO:0007669"/>
    <property type="project" value="InterPro"/>
</dbReference>
<proteinExistence type="predicted"/>
<evidence type="ECO:0000256" key="2">
    <source>
        <dbReference type="SAM" id="MobiDB-lite"/>
    </source>
</evidence>
<dbReference type="Gene3D" id="1.10.287.110">
    <property type="entry name" value="DnaJ domain"/>
    <property type="match status" value="1"/>
</dbReference>
<name>A0A8H3A873_9AGAM</name>
<protein>
    <recommendedName>
        <fullName evidence="3">J domain-containing protein</fullName>
    </recommendedName>
</protein>
<feature type="compositionally biased region" description="Low complexity" evidence="2">
    <location>
        <begin position="228"/>
        <end position="240"/>
    </location>
</feature>
<dbReference type="InterPro" id="IPR051339">
    <property type="entry name" value="DnaJ_subfamily_B"/>
</dbReference>
<dbReference type="EMBL" id="CAJMWQ010000960">
    <property type="protein sequence ID" value="CAE6406206.1"/>
    <property type="molecule type" value="Genomic_DNA"/>
</dbReference>
<evidence type="ECO:0000313" key="4">
    <source>
        <dbReference type="EMBL" id="CAE6406206.1"/>
    </source>
</evidence>
<dbReference type="AlphaFoldDB" id="A0A8H3A873"/>
<feature type="region of interest" description="Disordered" evidence="2">
    <location>
        <begin position="80"/>
        <end position="118"/>
    </location>
</feature>
<feature type="domain" description="J" evidence="3">
    <location>
        <begin position="15"/>
        <end position="95"/>
    </location>
</feature>
<dbReference type="PANTHER" id="PTHR24078:SF553">
    <property type="entry name" value="DNAJ HOMOLOG SUBFAMILY B MEMBER 5"/>
    <property type="match status" value="1"/>
</dbReference>
<gene>
    <name evidence="4" type="ORF">RDB_LOCUS34583</name>
</gene>
<dbReference type="InterPro" id="IPR001623">
    <property type="entry name" value="DnaJ_domain"/>
</dbReference>
<evidence type="ECO:0000313" key="5">
    <source>
        <dbReference type="Proteomes" id="UP000663826"/>
    </source>
</evidence>
<feature type="region of interest" description="Disordered" evidence="2">
    <location>
        <begin position="135"/>
        <end position="251"/>
    </location>
</feature>
<dbReference type="Pfam" id="PF00226">
    <property type="entry name" value="DnaJ"/>
    <property type="match status" value="1"/>
</dbReference>
<sequence>MDDFGMFNIPVMSIDHYQALGLRRENDPNMDDIQNAYRHLALQWHPERNKGTAKRETAALKFIEINEAYKVLMDKKMREAKEAAKGKKSKKDERAMSPSADSMSPDGRSRSRPRWSAAALMSRAQLNATPDIMVSGADEHKHNGDGQSAHESFEAPRASMAPSHSPVPARSTFASPPPPSLSGSQLGPWHSASQLGPQHTGRSRSRSPGPRSLAHSREPSPAPIPVRTGPETPITTPTPTRVYPENSRASYNTVRSPPAVYTLDQDVRLPRYLKGMSDVTSEIGSESSYFNGHSVSVAGSSSSASTHIPDDWLFPIYLTLEDLYICKTHRFRINRHLLSGQTKEVFVDVSVQPNWRDGTQLRCKGLGNEREGLPPQDVIFIVFTIVKEKLHPRFLRDPVGYDIYARLEISLVIALGGGSTNDEALLIKGVDGREIVVEVPPPVVRHGSMTRIKGAGMPKHKTKDGSVPLRGDLILEWCVLPPDKPLSEDAMAELREALGDLWLRDEEDM</sequence>
<dbReference type="CDD" id="cd06257">
    <property type="entry name" value="DnaJ"/>
    <property type="match status" value="1"/>
</dbReference>
<dbReference type="PANTHER" id="PTHR24078">
    <property type="entry name" value="DNAJ HOMOLOG SUBFAMILY C MEMBER"/>
    <property type="match status" value="1"/>
</dbReference>
<dbReference type="InterPro" id="IPR008971">
    <property type="entry name" value="HSP40/DnaJ_pept-bd"/>
</dbReference>
<dbReference type="PRINTS" id="PR00625">
    <property type="entry name" value="JDOMAIN"/>
</dbReference>
<reference evidence="4" key="1">
    <citation type="submission" date="2021-01" db="EMBL/GenBank/DDBJ databases">
        <authorList>
            <person name="Kaushik A."/>
        </authorList>
    </citation>
    <scope>NUCLEOTIDE SEQUENCE</scope>
    <source>
        <strain evidence="4">AG1-1B</strain>
    </source>
</reference>
<organism evidence="4 5">
    <name type="scientific">Rhizoctonia solani</name>
    <dbReference type="NCBI Taxonomy" id="456999"/>
    <lineage>
        <taxon>Eukaryota</taxon>
        <taxon>Fungi</taxon>
        <taxon>Dikarya</taxon>
        <taxon>Basidiomycota</taxon>
        <taxon>Agaricomycotina</taxon>
        <taxon>Agaricomycetes</taxon>
        <taxon>Cantharellales</taxon>
        <taxon>Ceratobasidiaceae</taxon>
        <taxon>Rhizoctonia</taxon>
    </lineage>
</organism>
<dbReference type="CDD" id="cd10747">
    <property type="entry name" value="DnaJ_C"/>
    <property type="match status" value="1"/>
</dbReference>
<dbReference type="GO" id="GO:0005829">
    <property type="term" value="C:cytosol"/>
    <property type="evidence" value="ECO:0007669"/>
    <property type="project" value="TreeGrafter"/>
</dbReference>
<feature type="compositionally biased region" description="Basic and acidic residues" evidence="2">
    <location>
        <begin position="80"/>
        <end position="95"/>
    </location>
</feature>
<dbReference type="SUPFAM" id="SSF49493">
    <property type="entry name" value="HSP40/DnaJ peptide-binding domain"/>
    <property type="match status" value="2"/>
</dbReference>
<dbReference type="Gene3D" id="2.60.260.20">
    <property type="entry name" value="Urease metallochaperone UreE, N-terminal domain"/>
    <property type="match status" value="2"/>
</dbReference>
<dbReference type="GO" id="GO:0051087">
    <property type="term" value="F:protein-folding chaperone binding"/>
    <property type="evidence" value="ECO:0007669"/>
    <property type="project" value="TreeGrafter"/>
</dbReference>
<comment type="caution">
    <text evidence="4">The sequence shown here is derived from an EMBL/GenBank/DDBJ whole genome shotgun (WGS) entry which is preliminary data.</text>
</comment>
<dbReference type="SMART" id="SM00271">
    <property type="entry name" value="DnaJ"/>
    <property type="match status" value="1"/>
</dbReference>
<dbReference type="Pfam" id="PF01556">
    <property type="entry name" value="DnaJ_C"/>
    <property type="match status" value="1"/>
</dbReference>
<dbReference type="InterPro" id="IPR002939">
    <property type="entry name" value="DnaJ_C"/>
</dbReference>
<evidence type="ECO:0000256" key="1">
    <source>
        <dbReference type="ARBA" id="ARBA00023186"/>
    </source>
</evidence>
<accession>A0A8H3A873</accession>